<dbReference type="Pfam" id="PF00589">
    <property type="entry name" value="Phage_integrase"/>
    <property type="match status" value="1"/>
</dbReference>
<evidence type="ECO:0000256" key="1">
    <source>
        <dbReference type="ARBA" id="ARBA00004496"/>
    </source>
</evidence>
<dbReference type="InterPro" id="IPR013762">
    <property type="entry name" value="Integrase-like_cat_sf"/>
</dbReference>
<dbReference type="GO" id="GO:0006313">
    <property type="term" value="P:DNA transposition"/>
    <property type="evidence" value="ECO:0007669"/>
    <property type="project" value="UniProtKB-UniRule"/>
</dbReference>
<comment type="subcellular location">
    <subcellularLocation>
        <location evidence="1 10">Cytoplasm</location>
    </subcellularLocation>
</comment>
<dbReference type="GO" id="GO:0005737">
    <property type="term" value="C:cytoplasm"/>
    <property type="evidence" value="ECO:0007669"/>
    <property type="project" value="UniProtKB-SubCell"/>
</dbReference>
<dbReference type="InterPro" id="IPR011010">
    <property type="entry name" value="DNA_brk_join_enz"/>
</dbReference>
<dbReference type="GO" id="GO:0009037">
    <property type="term" value="F:tyrosine-based site-specific recombinase activity"/>
    <property type="evidence" value="ECO:0007669"/>
    <property type="project" value="UniProtKB-UniRule"/>
</dbReference>
<dbReference type="InterPro" id="IPR050090">
    <property type="entry name" value="Tyrosine_recombinase_XerCD"/>
</dbReference>
<sequence>MGRRRKLTDPLPREAEMFLEMLVAERGVALNTLESYQRDLGDFSGFAKSQCTVPAQASADLIRKYLKHMDSTGMAARTQARRLSALRQFFRFLYAERLRPDDPTTVIDSPKIGRALPKYLSEAEVDILLQCAAEHPGAEGKRLVALMEILYATGLRVSELVGLPLRAMSRDGLMLMVRGKGEKDRMVPLSEPASDAIQAYMEVRDRFAPKGSKGSLYMFPSRAKQGFLTRARFAQILKELSVEAGLDPRRVSPHVLRHSFASHLLAHGVDLRALQQMLGHADISTTQIYTHVLDERLKQLVNSVHPLALGH</sequence>
<feature type="domain" description="Tyr recombinase" evidence="11">
    <location>
        <begin position="115"/>
        <end position="302"/>
    </location>
</feature>
<dbReference type="PANTHER" id="PTHR30349">
    <property type="entry name" value="PHAGE INTEGRASE-RELATED"/>
    <property type="match status" value="1"/>
</dbReference>
<evidence type="ECO:0000313" key="14">
    <source>
        <dbReference type="Proteomes" id="UP000095347"/>
    </source>
</evidence>
<evidence type="ECO:0000256" key="9">
    <source>
        <dbReference type="ARBA" id="ARBA00023306"/>
    </source>
</evidence>
<dbReference type="PROSITE" id="PS51900">
    <property type="entry name" value="CB"/>
    <property type="match status" value="1"/>
</dbReference>
<dbReference type="NCBIfam" id="NF001399">
    <property type="entry name" value="PRK00283.1"/>
    <property type="match status" value="1"/>
</dbReference>
<keyword evidence="9 10" id="KW-0131">Cell cycle</keyword>
<evidence type="ECO:0000256" key="5">
    <source>
        <dbReference type="ARBA" id="ARBA00022829"/>
    </source>
</evidence>
<comment type="function">
    <text evidence="10">Site-specific tyrosine recombinase, which acts by catalyzing the cutting and rejoining of the recombining DNA molecules. The XerC-XerD complex is essential to convert dimers of the bacterial chromosome into monomers to permit their segregation at cell division. It also contributes to the segregational stability of plasmids.</text>
</comment>
<dbReference type="GO" id="GO:0007059">
    <property type="term" value="P:chromosome segregation"/>
    <property type="evidence" value="ECO:0007669"/>
    <property type="project" value="UniProtKB-UniRule"/>
</dbReference>
<evidence type="ECO:0000256" key="3">
    <source>
        <dbReference type="ARBA" id="ARBA00022490"/>
    </source>
</evidence>
<feature type="domain" description="Core-binding (CB)" evidence="12">
    <location>
        <begin position="9"/>
        <end position="94"/>
    </location>
</feature>
<feature type="active site" description="O-(3'-phospho-DNA)-tyrosine intermediate" evidence="10">
    <location>
        <position position="289"/>
    </location>
</feature>
<dbReference type="InterPro" id="IPR023009">
    <property type="entry name" value="Tyrosine_recombinase_XerC/XerD"/>
</dbReference>
<keyword evidence="4 10" id="KW-0132">Cell division</keyword>
<dbReference type="InterPro" id="IPR002104">
    <property type="entry name" value="Integrase_catalytic"/>
</dbReference>
<keyword evidence="3 10" id="KW-0963">Cytoplasm</keyword>
<feature type="active site" evidence="10">
    <location>
        <position position="156"/>
    </location>
</feature>
<accession>A0A1E5Q4P4</accession>
<organism evidence="13 14">
    <name type="scientific">Magnetovibrio blakemorei</name>
    <dbReference type="NCBI Taxonomy" id="28181"/>
    <lineage>
        <taxon>Bacteria</taxon>
        <taxon>Pseudomonadati</taxon>
        <taxon>Pseudomonadota</taxon>
        <taxon>Alphaproteobacteria</taxon>
        <taxon>Rhodospirillales</taxon>
        <taxon>Magnetovibrionaceae</taxon>
        <taxon>Magnetovibrio</taxon>
    </lineage>
</organism>
<dbReference type="EMBL" id="MCGG01000055">
    <property type="protein sequence ID" value="OEJ65093.1"/>
    <property type="molecule type" value="Genomic_DNA"/>
</dbReference>
<reference evidence="14" key="1">
    <citation type="submission" date="2016-07" db="EMBL/GenBank/DDBJ databases">
        <authorList>
            <person name="Florea S."/>
            <person name="Webb J.S."/>
            <person name="Jaromczyk J."/>
            <person name="Schardl C.L."/>
        </authorList>
    </citation>
    <scope>NUCLEOTIDE SEQUENCE [LARGE SCALE GENOMIC DNA]</scope>
    <source>
        <strain evidence="14">MV-1</strain>
    </source>
</reference>
<comment type="caution">
    <text evidence="13">The sequence shown here is derived from an EMBL/GenBank/DDBJ whole genome shotgun (WGS) entry which is preliminary data.</text>
</comment>
<dbReference type="InterPro" id="IPR010998">
    <property type="entry name" value="Integrase_recombinase_N"/>
</dbReference>
<dbReference type="InterPro" id="IPR011932">
    <property type="entry name" value="Recomb_XerD"/>
</dbReference>
<dbReference type="SUPFAM" id="SSF56349">
    <property type="entry name" value="DNA breaking-rejoining enzymes"/>
    <property type="match status" value="1"/>
</dbReference>
<dbReference type="Proteomes" id="UP000095347">
    <property type="component" value="Unassembled WGS sequence"/>
</dbReference>
<dbReference type="OrthoDB" id="9801717at2"/>
<dbReference type="Gene3D" id="1.10.443.10">
    <property type="entry name" value="Intergrase catalytic core"/>
    <property type="match status" value="1"/>
</dbReference>
<gene>
    <name evidence="10" type="primary">xerC</name>
    <name evidence="13" type="ORF">BEN30_15520</name>
</gene>
<dbReference type="RefSeq" id="WP_069958982.1">
    <property type="nucleotide sequence ID" value="NZ_MCGG01000055.1"/>
</dbReference>
<dbReference type="HAMAP" id="MF_01808">
    <property type="entry name" value="Recomb_XerC_XerD"/>
    <property type="match status" value="1"/>
</dbReference>
<keyword evidence="14" id="KW-1185">Reference proteome</keyword>
<evidence type="ECO:0000313" key="13">
    <source>
        <dbReference type="EMBL" id="OEJ65093.1"/>
    </source>
</evidence>
<dbReference type="PROSITE" id="PS51898">
    <property type="entry name" value="TYR_RECOMBINASE"/>
    <property type="match status" value="1"/>
</dbReference>
<keyword evidence="8 10" id="KW-0233">DNA recombination</keyword>
<evidence type="ECO:0000256" key="10">
    <source>
        <dbReference type="HAMAP-Rule" id="MF_01808"/>
    </source>
</evidence>
<dbReference type="Pfam" id="PF02899">
    <property type="entry name" value="Phage_int_SAM_1"/>
    <property type="match status" value="1"/>
</dbReference>
<evidence type="ECO:0000256" key="4">
    <source>
        <dbReference type="ARBA" id="ARBA00022618"/>
    </source>
</evidence>
<dbReference type="AlphaFoldDB" id="A0A1E5Q4P4"/>
<evidence type="ECO:0000259" key="12">
    <source>
        <dbReference type="PROSITE" id="PS51900"/>
    </source>
</evidence>
<dbReference type="InterPro" id="IPR004107">
    <property type="entry name" value="Integrase_SAM-like_N"/>
</dbReference>
<name>A0A1E5Q4P4_9PROT</name>
<feature type="active site" evidence="10">
    <location>
        <position position="180"/>
    </location>
</feature>
<evidence type="ECO:0000259" key="11">
    <source>
        <dbReference type="PROSITE" id="PS51898"/>
    </source>
</evidence>
<evidence type="ECO:0000256" key="8">
    <source>
        <dbReference type="ARBA" id="ARBA00023172"/>
    </source>
</evidence>
<evidence type="ECO:0000256" key="6">
    <source>
        <dbReference type="ARBA" id="ARBA00022908"/>
    </source>
</evidence>
<comment type="similarity">
    <text evidence="10">Belongs to the 'phage' integrase family. XerC subfamily.</text>
</comment>
<keyword evidence="6 10" id="KW-0229">DNA integration</keyword>
<dbReference type="PANTHER" id="PTHR30349:SF90">
    <property type="entry name" value="TYROSINE RECOMBINASE XERD"/>
    <property type="match status" value="1"/>
</dbReference>
<evidence type="ECO:0000256" key="2">
    <source>
        <dbReference type="ARBA" id="ARBA00010450"/>
    </source>
</evidence>
<feature type="active site" evidence="10">
    <location>
        <position position="254"/>
    </location>
</feature>
<protein>
    <recommendedName>
        <fullName evidence="10">Tyrosine recombinase XerC</fullName>
    </recommendedName>
</protein>
<dbReference type="GO" id="GO:0051301">
    <property type="term" value="P:cell division"/>
    <property type="evidence" value="ECO:0007669"/>
    <property type="project" value="UniProtKB-KW"/>
</dbReference>
<dbReference type="CDD" id="cd00798">
    <property type="entry name" value="INT_XerDC_C"/>
    <property type="match status" value="1"/>
</dbReference>
<keyword evidence="5 10" id="KW-0159">Chromosome partition</keyword>
<feature type="active site" evidence="10">
    <location>
        <position position="257"/>
    </location>
</feature>
<comment type="subunit">
    <text evidence="10">Forms a cyclic heterotetrameric complex composed of two molecules of XerC and two molecules of XerD.</text>
</comment>
<dbReference type="GO" id="GO:0003677">
    <property type="term" value="F:DNA binding"/>
    <property type="evidence" value="ECO:0007669"/>
    <property type="project" value="UniProtKB-UniRule"/>
</dbReference>
<feature type="active site" evidence="10">
    <location>
        <position position="280"/>
    </location>
</feature>
<dbReference type="STRING" id="28181.BEN30_15520"/>
<proteinExistence type="inferred from homology"/>
<evidence type="ECO:0000256" key="7">
    <source>
        <dbReference type="ARBA" id="ARBA00023125"/>
    </source>
</evidence>
<keyword evidence="7 10" id="KW-0238">DNA-binding</keyword>
<dbReference type="Gene3D" id="1.10.150.130">
    <property type="match status" value="1"/>
</dbReference>
<comment type="similarity">
    <text evidence="2">Belongs to the 'phage' integrase family. XerD subfamily.</text>
</comment>
<dbReference type="NCBIfam" id="TIGR02225">
    <property type="entry name" value="recomb_XerD"/>
    <property type="match status" value="1"/>
</dbReference>
<dbReference type="InterPro" id="IPR044068">
    <property type="entry name" value="CB"/>
</dbReference>